<feature type="transmembrane region" description="Helical" evidence="9">
    <location>
        <begin position="380"/>
        <end position="400"/>
    </location>
</feature>
<evidence type="ECO:0000313" key="12">
    <source>
        <dbReference type="Proteomes" id="UP000016665"/>
    </source>
</evidence>
<protein>
    <submittedName>
        <fullName evidence="11">Plexin domain containing 1</fullName>
    </submittedName>
</protein>
<comment type="subcellular location">
    <subcellularLocation>
        <location evidence="1">Membrane</location>
        <topology evidence="1">Single-pass type I membrane protein</topology>
    </subcellularLocation>
</comment>
<evidence type="ECO:0000256" key="6">
    <source>
        <dbReference type="ARBA" id="ARBA00023136"/>
    </source>
</evidence>
<feature type="chain" id="PRO_5032906457" evidence="10">
    <location>
        <begin position="18"/>
        <end position="572"/>
    </location>
</feature>
<feature type="region of interest" description="Disordered" evidence="8">
    <location>
        <begin position="67"/>
        <end position="91"/>
    </location>
</feature>
<proteinExistence type="inferred from homology"/>
<dbReference type="GeneTree" id="ENSGT00440000033408"/>
<dbReference type="Ensembl" id="ENSFALT00000033294.1">
    <property type="protein sequence ID" value="ENSFALP00000031946.1"/>
    <property type="gene ID" value="ENSFALG00000028803.1"/>
</dbReference>
<evidence type="ECO:0000256" key="10">
    <source>
        <dbReference type="SAM" id="SignalP"/>
    </source>
</evidence>
<feature type="region of interest" description="Disordered" evidence="8">
    <location>
        <begin position="470"/>
        <end position="500"/>
    </location>
</feature>
<evidence type="ECO:0000256" key="4">
    <source>
        <dbReference type="ARBA" id="ARBA00022729"/>
    </source>
</evidence>
<dbReference type="InterPro" id="IPR002165">
    <property type="entry name" value="Plexin_repeat"/>
</dbReference>
<keyword evidence="12" id="KW-1185">Reference proteome</keyword>
<evidence type="ECO:0000256" key="3">
    <source>
        <dbReference type="ARBA" id="ARBA00022692"/>
    </source>
</evidence>
<dbReference type="GO" id="GO:0016020">
    <property type="term" value="C:membrane"/>
    <property type="evidence" value="ECO:0007669"/>
    <property type="project" value="UniProtKB-SubCell"/>
</dbReference>
<evidence type="ECO:0000313" key="11">
    <source>
        <dbReference type="Ensembl" id="ENSFALP00000031946.1"/>
    </source>
</evidence>
<dbReference type="AlphaFoldDB" id="A0A803WAE0"/>
<evidence type="ECO:0000256" key="8">
    <source>
        <dbReference type="SAM" id="MobiDB-lite"/>
    </source>
</evidence>
<keyword evidence="6 9" id="KW-0472">Membrane</keyword>
<dbReference type="InterPro" id="IPR031152">
    <property type="entry name" value="PLXDC"/>
</dbReference>
<reference evidence="11" key="2">
    <citation type="submission" date="2025-08" db="UniProtKB">
        <authorList>
            <consortium name="Ensembl"/>
        </authorList>
    </citation>
    <scope>IDENTIFICATION</scope>
</reference>
<sequence length="572" mass="60859">MGFGSGFLGWSLGLGWGVDIPGGSGFGMDFGYGTGQDGIHGMGSIGWGGWVGCDSHSEWVHMALVPAPSSPQGAQRRGHSPSNPLHPKPPRGLRSCCSLCPCRTWGHIEGVMEEIQRGKNQDGEATGSGEGAGVGRGSSCCFMLCLLRFHLRGGRHPPHAHGHPVHRPPDGQLQPQLLPQLHRAVPGQWDGVCGAVGPGLSAGQGGHRQLHLPGRPAQQREDRLRLQGESRRRTIYEYHRVELDPSRISSHSAVEFTPLPTCLQQQSCERCLSSELTFNCSWCQVLQRCSSGFDRYREEWLSHGCAQSDERSCADLAEGGASSAPPGSAGSARDGPGPTGWALPGSLTTEDDTKLNQFAGGEGTGSPLPSRGAPIPTGTVVAVAVAVLLLAGLILAGIYISGHPSSPAALFFIEVRGQLGPAGGILLVSSSSSHPPHLILLILLISSSSFPHPPHLLILLILPSSLAGRPDPHGHRGGRGRGRAAAGRARPGRDLHQRPPQLPCGPLLHRGFMEVGCNSRKRFSPILDPRRKKKQEQPRFRLCAAHIISVHLSNLNFQQKCCSHGDVIISVI</sequence>
<accession>A0A803WAE0</accession>
<evidence type="ECO:0000256" key="5">
    <source>
        <dbReference type="ARBA" id="ARBA00022989"/>
    </source>
</evidence>
<evidence type="ECO:0000256" key="7">
    <source>
        <dbReference type="ARBA" id="ARBA00023180"/>
    </source>
</evidence>
<evidence type="ECO:0000256" key="2">
    <source>
        <dbReference type="ARBA" id="ARBA00010297"/>
    </source>
</evidence>
<organism evidence="11 12">
    <name type="scientific">Ficedula albicollis</name>
    <name type="common">Collared flycatcher</name>
    <name type="synonym">Muscicapa albicollis</name>
    <dbReference type="NCBI Taxonomy" id="59894"/>
    <lineage>
        <taxon>Eukaryota</taxon>
        <taxon>Metazoa</taxon>
        <taxon>Chordata</taxon>
        <taxon>Craniata</taxon>
        <taxon>Vertebrata</taxon>
        <taxon>Euteleostomi</taxon>
        <taxon>Archelosauria</taxon>
        <taxon>Archosauria</taxon>
        <taxon>Dinosauria</taxon>
        <taxon>Saurischia</taxon>
        <taxon>Theropoda</taxon>
        <taxon>Coelurosauria</taxon>
        <taxon>Aves</taxon>
        <taxon>Neognathae</taxon>
        <taxon>Neoaves</taxon>
        <taxon>Telluraves</taxon>
        <taxon>Australaves</taxon>
        <taxon>Passeriformes</taxon>
        <taxon>Muscicapidae</taxon>
        <taxon>Ficedula</taxon>
    </lineage>
</organism>
<dbReference type="PANTHER" id="PTHR13055">
    <property type="entry name" value="TUMOR ENDOTHELIAL MARKER 7 RELATED"/>
    <property type="match status" value="1"/>
</dbReference>
<feature type="region of interest" description="Disordered" evidence="8">
    <location>
        <begin position="352"/>
        <end position="371"/>
    </location>
</feature>
<comment type="similarity">
    <text evidence="2">Belongs to the plexin family.</text>
</comment>
<dbReference type="Pfam" id="PF01437">
    <property type="entry name" value="PSI"/>
    <property type="match status" value="1"/>
</dbReference>
<name>A0A803WAE0_FICAL</name>
<keyword evidence="4 10" id="KW-0732">Signal</keyword>
<dbReference type="PANTHER" id="PTHR13055:SF10">
    <property type="entry name" value="PLEXIN DOMAIN-CONTAINING PROTEIN 1"/>
    <property type="match status" value="1"/>
</dbReference>
<keyword evidence="3 9" id="KW-0812">Transmembrane</keyword>
<evidence type="ECO:0000256" key="9">
    <source>
        <dbReference type="SAM" id="Phobius"/>
    </source>
</evidence>
<evidence type="ECO:0000256" key="1">
    <source>
        <dbReference type="ARBA" id="ARBA00004479"/>
    </source>
</evidence>
<reference evidence="11 12" key="1">
    <citation type="journal article" date="2012" name="Nature">
        <title>The genomic landscape of species divergence in Ficedula flycatchers.</title>
        <authorList>
            <person name="Ellegren H."/>
            <person name="Smeds L."/>
            <person name="Burri R."/>
            <person name="Olason P.I."/>
            <person name="Backstrom N."/>
            <person name="Kawakami T."/>
            <person name="Kunstner A."/>
            <person name="Makinen H."/>
            <person name="Nadachowska-Brzyska K."/>
            <person name="Qvarnstrom A."/>
            <person name="Uebbing S."/>
            <person name="Wolf J.B."/>
        </authorList>
    </citation>
    <scope>NUCLEOTIDE SEQUENCE [LARGE SCALE GENOMIC DNA]</scope>
</reference>
<reference evidence="11" key="3">
    <citation type="submission" date="2025-09" db="UniProtKB">
        <authorList>
            <consortium name="Ensembl"/>
        </authorList>
    </citation>
    <scope>IDENTIFICATION</scope>
</reference>
<dbReference type="Proteomes" id="UP000016665">
    <property type="component" value="Chromosome 27"/>
</dbReference>
<keyword evidence="7" id="KW-0325">Glycoprotein</keyword>
<feature type="signal peptide" evidence="10">
    <location>
        <begin position="1"/>
        <end position="17"/>
    </location>
</feature>
<feature type="compositionally biased region" description="Low complexity" evidence="8">
    <location>
        <begin position="319"/>
        <end position="336"/>
    </location>
</feature>
<keyword evidence="5 9" id="KW-1133">Transmembrane helix</keyword>
<gene>
    <name evidence="11" type="primary">PLXDC1</name>
</gene>
<feature type="region of interest" description="Disordered" evidence="8">
    <location>
        <begin position="316"/>
        <end position="346"/>
    </location>
</feature>